<dbReference type="InterPro" id="IPR001372">
    <property type="entry name" value="Dynein_light_chain_typ-1/2"/>
</dbReference>
<feature type="compositionally biased region" description="Polar residues" evidence="2">
    <location>
        <begin position="378"/>
        <end position="387"/>
    </location>
</feature>
<feature type="region of interest" description="Disordered" evidence="2">
    <location>
        <begin position="378"/>
        <end position="416"/>
    </location>
</feature>
<dbReference type="Proteomes" id="UP001652661">
    <property type="component" value="Chromosome 3L"/>
</dbReference>
<dbReference type="InterPro" id="IPR037177">
    <property type="entry name" value="DLC_sf"/>
</dbReference>
<reference evidence="4" key="1">
    <citation type="submission" date="2025-08" db="UniProtKB">
        <authorList>
            <consortium name="RefSeq"/>
        </authorList>
    </citation>
    <scope>IDENTIFICATION</scope>
    <source>
        <strain evidence="4">14028-0561.14</strain>
        <tissue evidence="4">Whole fly</tissue>
    </source>
</reference>
<dbReference type="SUPFAM" id="SSF54648">
    <property type="entry name" value="DLC"/>
    <property type="match status" value="1"/>
</dbReference>
<gene>
    <name evidence="4" type="primary">LOC138928388</name>
</gene>
<keyword evidence="1" id="KW-0175">Coiled coil</keyword>
<evidence type="ECO:0000313" key="3">
    <source>
        <dbReference type="Proteomes" id="UP001652661"/>
    </source>
</evidence>
<dbReference type="PANTHER" id="PTHR11886">
    <property type="entry name" value="DYNEIN LIGHT CHAIN"/>
    <property type="match status" value="1"/>
</dbReference>
<evidence type="ECO:0000256" key="2">
    <source>
        <dbReference type="SAM" id="MobiDB-lite"/>
    </source>
</evidence>
<organism evidence="3 4">
    <name type="scientific">Drosophila kikkawai</name>
    <name type="common">Fruit fly</name>
    <dbReference type="NCBI Taxonomy" id="30033"/>
    <lineage>
        <taxon>Eukaryota</taxon>
        <taxon>Metazoa</taxon>
        <taxon>Ecdysozoa</taxon>
        <taxon>Arthropoda</taxon>
        <taxon>Hexapoda</taxon>
        <taxon>Insecta</taxon>
        <taxon>Pterygota</taxon>
        <taxon>Neoptera</taxon>
        <taxon>Endopterygota</taxon>
        <taxon>Diptera</taxon>
        <taxon>Brachycera</taxon>
        <taxon>Muscomorpha</taxon>
        <taxon>Ephydroidea</taxon>
        <taxon>Drosophilidae</taxon>
        <taxon>Drosophila</taxon>
        <taxon>Sophophora</taxon>
    </lineage>
</organism>
<evidence type="ECO:0000313" key="4">
    <source>
        <dbReference type="RefSeq" id="XP_070141559.1"/>
    </source>
</evidence>
<dbReference type="PANTHER" id="PTHR11886:SF35">
    <property type="entry name" value="DYNEIN LIGHT CHAIN"/>
    <property type="match status" value="1"/>
</dbReference>
<keyword evidence="3" id="KW-1185">Reference proteome</keyword>
<dbReference type="RefSeq" id="XP_070141559.1">
    <property type="nucleotide sequence ID" value="XM_070285458.1"/>
</dbReference>
<dbReference type="Gene3D" id="3.30.740.10">
    <property type="entry name" value="Protein Inhibitor Of Neuronal Nitric Oxide Synthase"/>
    <property type="match status" value="1"/>
</dbReference>
<name>A0ABM4GFR6_DROKI</name>
<evidence type="ECO:0000256" key="1">
    <source>
        <dbReference type="SAM" id="Coils"/>
    </source>
</evidence>
<proteinExistence type="predicted"/>
<dbReference type="SMART" id="SM01375">
    <property type="entry name" value="Dynein_light"/>
    <property type="match status" value="1"/>
</dbReference>
<dbReference type="Pfam" id="PF01221">
    <property type="entry name" value="Dynein_light"/>
    <property type="match status" value="1"/>
</dbReference>
<protein>
    <submittedName>
        <fullName evidence="4">Golgin subfamily A member 6-like protein 26</fullName>
    </submittedName>
</protein>
<dbReference type="CDD" id="cd21450">
    <property type="entry name" value="DLC-like_DYNLL1-like"/>
    <property type="match status" value="1"/>
</dbReference>
<accession>A0ABM4GFR6</accession>
<sequence>MPLDLQREAFKVAYDAIEGIDEDDTNNDIAREIKNHFDENHGPYWHCIVGSKLESSLKSTPGTFIHYFIVEREIILFKATEDSVENTQQQQRMLALQEQLGMEWLEKYMNALKMRVDIEKNYKNQFQVAKTLVDLQNVELDKNQSENDHFQNKCYQLDAELRVKTLECDGLNQQALGFEELMFLNNERAARIEELVATQTSLVEVNEEFARESVELNAQNNAHKETISSLMWTLDKKTQDLTKLRESQEMLEFANIQQAFLHSAERQKCEAQNLELQETIKSLQNMLKDQGQVLQAEQEKLAKVNHQKADGQSVGTKEKYEEKLKEQMNEMIALQEDLEKKDTKLIALEHQKDGIVKQLKTKMNTICSTITQPIVASTTAKSSQPTKYSKRLLRQTQPETKPAVNKPSSPAKEPNDKICIYSSDTECEADVLPLKMVFAKRENLAVVKPQNDVFDALKKGTF</sequence>
<dbReference type="GeneID" id="138928388"/>
<feature type="coiled-coil region" evidence="1">
    <location>
        <begin position="266"/>
        <end position="351"/>
    </location>
</feature>